<feature type="region of interest" description="Disordered" evidence="1">
    <location>
        <begin position="73"/>
        <end position="97"/>
    </location>
</feature>
<dbReference type="Pfam" id="PF22292">
    <property type="entry name" value="DUF6965"/>
    <property type="match status" value="1"/>
</dbReference>
<evidence type="ECO:0000313" key="4">
    <source>
        <dbReference type="Proteomes" id="UP000184071"/>
    </source>
</evidence>
<dbReference type="AlphaFoldDB" id="A0A1M5JC82"/>
<evidence type="ECO:0000259" key="2">
    <source>
        <dbReference type="Pfam" id="PF22292"/>
    </source>
</evidence>
<organism evidence="3 4">
    <name type="scientific">Flavobacterium defluvii</name>
    <dbReference type="NCBI Taxonomy" id="370979"/>
    <lineage>
        <taxon>Bacteria</taxon>
        <taxon>Pseudomonadati</taxon>
        <taxon>Bacteroidota</taxon>
        <taxon>Flavobacteriia</taxon>
        <taxon>Flavobacteriales</taxon>
        <taxon>Flavobacteriaceae</taxon>
        <taxon>Flavobacterium</taxon>
    </lineage>
</organism>
<name>A0A1M5JC82_9FLAO</name>
<reference evidence="4" key="1">
    <citation type="submission" date="2016-11" db="EMBL/GenBank/DDBJ databases">
        <authorList>
            <person name="Varghese N."/>
            <person name="Submissions S."/>
        </authorList>
    </citation>
    <scope>NUCLEOTIDE SEQUENCE [LARGE SCALE GENOMIC DNA]</scope>
    <source>
        <strain evidence="4">DSM 17963</strain>
    </source>
</reference>
<dbReference type="Proteomes" id="UP000184071">
    <property type="component" value="Unassembled WGS sequence"/>
</dbReference>
<gene>
    <name evidence="3" type="ORF">SAMN05443663_102673</name>
</gene>
<dbReference type="RefSeq" id="WP_073414793.1">
    <property type="nucleotide sequence ID" value="NZ_FQWC01000002.1"/>
</dbReference>
<protein>
    <recommendedName>
        <fullName evidence="2">DUF6965 domain-containing protein</fullName>
    </recommendedName>
</protein>
<dbReference type="OrthoDB" id="770452at2"/>
<dbReference type="InterPro" id="IPR054238">
    <property type="entry name" value="DUF6965"/>
</dbReference>
<accession>A0A1M5JC82</accession>
<evidence type="ECO:0000256" key="1">
    <source>
        <dbReference type="SAM" id="MobiDB-lite"/>
    </source>
</evidence>
<dbReference type="EMBL" id="FQWC01000002">
    <property type="protein sequence ID" value="SHG38167.1"/>
    <property type="molecule type" value="Genomic_DNA"/>
</dbReference>
<feature type="compositionally biased region" description="Polar residues" evidence="1">
    <location>
        <begin position="88"/>
        <end position="97"/>
    </location>
</feature>
<sequence>MNHEEIKRYFESNPPPKEVRLTEWANITDTQVFLRSSYSTIRNFSGPVDRCPAWWHLRDFYILMKKTAAPQASAREAAVENIQEDTSDQSLSEEAAV</sequence>
<feature type="domain" description="DUF6965" evidence="2">
    <location>
        <begin position="1"/>
        <end position="64"/>
    </location>
</feature>
<evidence type="ECO:0000313" key="3">
    <source>
        <dbReference type="EMBL" id="SHG38167.1"/>
    </source>
</evidence>
<proteinExistence type="predicted"/>
<keyword evidence="4" id="KW-1185">Reference proteome</keyword>